<dbReference type="SMART" id="SM00448">
    <property type="entry name" value="REC"/>
    <property type="match status" value="1"/>
</dbReference>
<dbReference type="Gene3D" id="3.40.50.2300">
    <property type="match status" value="1"/>
</dbReference>
<dbReference type="GO" id="GO:0006355">
    <property type="term" value="P:regulation of DNA-templated transcription"/>
    <property type="evidence" value="ECO:0007669"/>
    <property type="project" value="InterPro"/>
</dbReference>
<evidence type="ECO:0000256" key="7">
    <source>
        <dbReference type="PROSITE-ProRule" id="PRU00169"/>
    </source>
</evidence>
<dbReference type="GO" id="GO:0005524">
    <property type="term" value="F:ATP binding"/>
    <property type="evidence" value="ECO:0007669"/>
    <property type="project" value="UniProtKB-KW"/>
</dbReference>
<evidence type="ECO:0000256" key="4">
    <source>
        <dbReference type="ARBA" id="ARBA00023012"/>
    </source>
</evidence>
<dbReference type="Gene3D" id="3.40.50.300">
    <property type="entry name" value="P-loop containing nucleotide triphosphate hydrolases"/>
    <property type="match status" value="1"/>
</dbReference>
<evidence type="ECO:0000259" key="9">
    <source>
        <dbReference type="PROSITE" id="PS50110"/>
    </source>
</evidence>
<dbReference type="SUPFAM" id="SSF46689">
    <property type="entry name" value="Homeodomain-like"/>
    <property type="match status" value="1"/>
</dbReference>
<dbReference type="Pfam" id="PF00072">
    <property type="entry name" value="Response_reg"/>
    <property type="match status" value="1"/>
</dbReference>
<dbReference type="PRINTS" id="PR01590">
    <property type="entry name" value="HTHFIS"/>
</dbReference>
<dbReference type="InterPro" id="IPR058031">
    <property type="entry name" value="AAA_lid_NorR"/>
</dbReference>
<dbReference type="FunFam" id="3.40.50.2300:FF:000018">
    <property type="entry name" value="DNA-binding transcriptional regulator NtrC"/>
    <property type="match status" value="1"/>
</dbReference>
<sequence>MSKANILVVDDEPAIRGLVQEILEDEGYAVRLAESAEEARVLLRQHAPDLLLLDIWMPGEDGISLLKDLAGSGSLLYPVVMISGHGTVETAVEATRLGAVDFVEKPLSMGKLLATVEQALASGPSGRAETEPLAMVEPVGKSAVLQALREQAAKVATTNSRVLISGPPGSGCRVFARYIHALSDRAQGPFLEFSGAAVNADIAAEQLFGVEEETARRPGLLELAAGGTLVIDRTSELATAIQDQLVAALEFGWFLRTGGSSRVALEARVLFVVREDIAQAAQAGRLREDLCYHLNAVPLYVPPLREHSEDVPELVTYFVDQLVDREQLPFRRFTVAAQNRLRHHDWPGHVRELGNLVRRLLVMGDGREIDVAEVAEAMAMDQASFDQSSDWTPTRVLDLPLREAREQFERAYLQRQLQRAGGNVAQLARLAGMERTHLYRKLRSLGIDQQKPEDVGE</sequence>
<dbReference type="Pfam" id="PF00158">
    <property type="entry name" value="Sigma54_activat"/>
    <property type="match status" value="1"/>
</dbReference>
<keyword evidence="6" id="KW-0804">Transcription</keyword>
<evidence type="ECO:0000259" key="8">
    <source>
        <dbReference type="PROSITE" id="PS50045"/>
    </source>
</evidence>
<evidence type="ECO:0000256" key="2">
    <source>
        <dbReference type="ARBA" id="ARBA00022741"/>
    </source>
</evidence>
<dbReference type="Gene3D" id="1.10.8.60">
    <property type="match status" value="1"/>
</dbReference>
<reference evidence="10 11" key="1">
    <citation type="submission" date="2019-11" db="EMBL/GenBank/DDBJ databases">
        <authorList>
            <person name="Zhang X.Y."/>
        </authorList>
    </citation>
    <scope>NUCLEOTIDE SEQUENCE [LARGE SCALE GENOMIC DNA]</scope>
    <source>
        <strain evidence="10 11">C176</strain>
    </source>
</reference>
<dbReference type="SUPFAM" id="SSF52172">
    <property type="entry name" value="CheY-like"/>
    <property type="match status" value="1"/>
</dbReference>
<evidence type="ECO:0000256" key="1">
    <source>
        <dbReference type="ARBA" id="ARBA00022553"/>
    </source>
</evidence>
<feature type="domain" description="Sigma-54 factor interaction" evidence="8">
    <location>
        <begin position="138"/>
        <end position="362"/>
    </location>
</feature>
<dbReference type="CDD" id="cd00009">
    <property type="entry name" value="AAA"/>
    <property type="match status" value="1"/>
</dbReference>
<proteinExistence type="predicted"/>
<comment type="caution">
    <text evidence="10">The sequence shown here is derived from an EMBL/GenBank/DDBJ whole genome shotgun (WGS) entry which is preliminary data.</text>
</comment>
<dbReference type="CDD" id="cd17550">
    <property type="entry name" value="REC_NtrX-like"/>
    <property type="match status" value="1"/>
</dbReference>
<dbReference type="PROSITE" id="PS50045">
    <property type="entry name" value="SIGMA54_INTERACT_4"/>
    <property type="match status" value="1"/>
</dbReference>
<dbReference type="InterPro" id="IPR002197">
    <property type="entry name" value="HTH_Fis"/>
</dbReference>
<dbReference type="GO" id="GO:0000160">
    <property type="term" value="P:phosphorelay signal transduction system"/>
    <property type="evidence" value="ECO:0007669"/>
    <property type="project" value="UniProtKB-KW"/>
</dbReference>
<evidence type="ECO:0000256" key="6">
    <source>
        <dbReference type="ARBA" id="ARBA00023163"/>
    </source>
</evidence>
<dbReference type="Proteomes" id="UP000433788">
    <property type="component" value="Unassembled WGS sequence"/>
</dbReference>
<evidence type="ECO:0000256" key="5">
    <source>
        <dbReference type="ARBA" id="ARBA00023015"/>
    </source>
</evidence>
<keyword evidence="3" id="KW-0067">ATP-binding</keyword>
<protein>
    <submittedName>
        <fullName evidence="10">Response regulator</fullName>
    </submittedName>
</protein>
<keyword evidence="2" id="KW-0547">Nucleotide-binding</keyword>
<feature type="domain" description="Response regulatory" evidence="9">
    <location>
        <begin position="5"/>
        <end position="120"/>
    </location>
</feature>
<dbReference type="PANTHER" id="PTHR32071">
    <property type="entry name" value="TRANSCRIPTIONAL REGULATORY PROTEIN"/>
    <property type="match status" value="1"/>
</dbReference>
<gene>
    <name evidence="10" type="ORF">GH984_06390</name>
</gene>
<keyword evidence="4" id="KW-0902">Two-component regulatory system</keyword>
<dbReference type="AlphaFoldDB" id="A0A6N7QPL1"/>
<dbReference type="InterPro" id="IPR027417">
    <property type="entry name" value="P-loop_NTPase"/>
</dbReference>
<dbReference type="Pfam" id="PF02954">
    <property type="entry name" value="HTH_8"/>
    <property type="match status" value="1"/>
</dbReference>
<dbReference type="InterPro" id="IPR011006">
    <property type="entry name" value="CheY-like_superfamily"/>
</dbReference>
<dbReference type="PANTHER" id="PTHR32071:SF17">
    <property type="entry name" value="TRANSCRIPTIONAL REGULATOR (NTRC FAMILY)"/>
    <property type="match status" value="1"/>
</dbReference>
<dbReference type="SUPFAM" id="SSF52540">
    <property type="entry name" value="P-loop containing nucleoside triphosphate hydrolases"/>
    <property type="match status" value="1"/>
</dbReference>
<dbReference type="Gene3D" id="1.10.10.60">
    <property type="entry name" value="Homeodomain-like"/>
    <property type="match status" value="1"/>
</dbReference>
<evidence type="ECO:0000313" key="10">
    <source>
        <dbReference type="EMBL" id="MRH78331.1"/>
    </source>
</evidence>
<dbReference type="GO" id="GO:0043565">
    <property type="term" value="F:sequence-specific DNA binding"/>
    <property type="evidence" value="ECO:0007669"/>
    <property type="project" value="InterPro"/>
</dbReference>
<name>A0A6N7QPL1_9GAMM</name>
<organism evidence="10 11">
    <name type="scientific">Spiribacter salilacus</name>
    <dbReference type="NCBI Taxonomy" id="2664894"/>
    <lineage>
        <taxon>Bacteria</taxon>
        <taxon>Pseudomonadati</taxon>
        <taxon>Pseudomonadota</taxon>
        <taxon>Gammaproteobacteria</taxon>
        <taxon>Chromatiales</taxon>
        <taxon>Ectothiorhodospiraceae</taxon>
        <taxon>Spiribacter</taxon>
    </lineage>
</organism>
<evidence type="ECO:0000313" key="11">
    <source>
        <dbReference type="Proteomes" id="UP000433788"/>
    </source>
</evidence>
<keyword evidence="5" id="KW-0805">Transcription regulation</keyword>
<dbReference type="InterPro" id="IPR001789">
    <property type="entry name" value="Sig_transdc_resp-reg_receiver"/>
</dbReference>
<accession>A0A6N7QPL1</accession>
<evidence type="ECO:0000256" key="3">
    <source>
        <dbReference type="ARBA" id="ARBA00022840"/>
    </source>
</evidence>
<feature type="modified residue" description="4-aspartylphosphate" evidence="7">
    <location>
        <position position="54"/>
    </location>
</feature>
<dbReference type="InterPro" id="IPR002078">
    <property type="entry name" value="Sigma_54_int"/>
</dbReference>
<keyword evidence="1 7" id="KW-0597">Phosphoprotein</keyword>
<dbReference type="RefSeq" id="WP_153719382.1">
    <property type="nucleotide sequence ID" value="NZ_WJPP01000003.1"/>
</dbReference>
<dbReference type="InterPro" id="IPR009057">
    <property type="entry name" value="Homeodomain-like_sf"/>
</dbReference>
<keyword evidence="11" id="KW-1185">Reference proteome</keyword>
<dbReference type="EMBL" id="WJPP01000003">
    <property type="protein sequence ID" value="MRH78331.1"/>
    <property type="molecule type" value="Genomic_DNA"/>
</dbReference>
<dbReference type="Pfam" id="PF25601">
    <property type="entry name" value="AAA_lid_14"/>
    <property type="match status" value="1"/>
</dbReference>
<dbReference type="PROSITE" id="PS50110">
    <property type="entry name" value="RESPONSE_REGULATORY"/>
    <property type="match status" value="1"/>
</dbReference>